<evidence type="ECO:0000313" key="3">
    <source>
        <dbReference type="Proteomes" id="UP000516093"/>
    </source>
</evidence>
<dbReference type="Proteomes" id="UP000516093">
    <property type="component" value="Chromosome"/>
</dbReference>
<feature type="domain" description="HNH nuclease" evidence="1">
    <location>
        <begin position="270"/>
        <end position="318"/>
    </location>
</feature>
<proteinExistence type="predicted"/>
<dbReference type="AlphaFoldDB" id="A0A7H0GT37"/>
<reference evidence="2 3" key="1">
    <citation type="submission" date="2020-08" db="EMBL/GenBank/DDBJ databases">
        <title>Genome sequence of Hymenobacter qilianensis JCM 19763T.</title>
        <authorList>
            <person name="Hyun D.-W."/>
            <person name="Bae J.-W."/>
        </authorList>
    </citation>
    <scope>NUCLEOTIDE SEQUENCE [LARGE SCALE GENOMIC DNA]</scope>
    <source>
        <strain evidence="2 3">JCM 19763</strain>
    </source>
</reference>
<evidence type="ECO:0000259" key="1">
    <source>
        <dbReference type="Pfam" id="PF13395"/>
    </source>
</evidence>
<dbReference type="EMBL" id="CP060784">
    <property type="protein sequence ID" value="QNP51453.1"/>
    <property type="molecule type" value="Genomic_DNA"/>
</dbReference>
<keyword evidence="3" id="KW-1185">Reference proteome</keyword>
<evidence type="ECO:0000313" key="2">
    <source>
        <dbReference type="EMBL" id="QNP51453.1"/>
    </source>
</evidence>
<accession>A0A7H0GT37</accession>
<sequence>MAFLSGEQVIATILKHDSKTTSYKLALLRALNDVVLLHPELGHQARDVAVPLRHLAELWVGYYWPFTDPAAPIYQGARAVREGVVRNDMSFRLALTRLQQVWQSEGQVGFLPSDGFFLISEMRTPRRRALYSSALLKAYVDAISTVKLAISMPVKHAGVGHWTVFAKPARLLDLLPSIYPLPGTRPEEVCVVVKADLWQAFSRLSLYVEALSLHEWSLFTESVSQVGGTSCARGTAYTLLTARPDNRRPLTWERNQVDVLMLEQVPFTCPWTQKVLSQPDHYDLDHLLPLALYPINELWNLLPVDRAFNQHVKRDRVPSDERLTAASHLLAAAYTNYLRSPGLQRVIREDAALRFPGLPPAAGFALQLARRATQFIEDVAAARFISRF</sequence>
<gene>
    <name evidence="2" type="ORF">H9L05_15695</name>
</gene>
<dbReference type="RefSeq" id="WP_187731737.1">
    <property type="nucleotide sequence ID" value="NZ_BMFN01000003.1"/>
</dbReference>
<dbReference type="InterPro" id="IPR003615">
    <property type="entry name" value="HNH_nuc"/>
</dbReference>
<dbReference type="Pfam" id="PF13395">
    <property type="entry name" value="HNH_4"/>
    <property type="match status" value="1"/>
</dbReference>
<name>A0A7H0GT37_9BACT</name>
<organism evidence="2 3">
    <name type="scientific">Hymenobacter qilianensis</name>
    <dbReference type="NCBI Taxonomy" id="1385715"/>
    <lineage>
        <taxon>Bacteria</taxon>
        <taxon>Pseudomonadati</taxon>
        <taxon>Bacteroidota</taxon>
        <taxon>Cytophagia</taxon>
        <taxon>Cytophagales</taxon>
        <taxon>Hymenobacteraceae</taxon>
        <taxon>Hymenobacter</taxon>
    </lineage>
</organism>
<protein>
    <recommendedName>
        <fullName evidence="1">HNH nuclease domain-containing protein</fullName>
    </recommendedName>
</protein>
<dbReference type="KEGG" id="hqi:H9L05_15695"/>